<dbReference type="Gene3D" id="3.40.50.1820">
    <property type="entry name" value="alpha/beta hydrolase"/>
    <property type="match status" value="1"/>
</dbReference>
<dbReference type="FunFam" id="3.30.300.30:FF:000015">
    <property type="entry name" value="Nonribosomal peptide synthase SidD"/>
    <property type="match status" value="1"/>
</dbReference>
<dbReference type="InterPro" id="IPR010071">
    <property type="entry name" value="AA_adenyl_dom"/>
</dbReference>
<dbReference type="Gene3D" id="3.30.559.10">
    <property type="entry name" value="Chloramphenicol acetyltransferase-like domain"/>
    <property type="match status" value="1"/>
</dbReference>
<feature type="domain" description="Carrier" evidence="5">
    <location>
        <begin position="1535"/>
        <end position="1610"/>
    </location>
</feature>
<dbReference type="GO" id="GO:0043041">
    <property type="term" value="P:amino acid activation for nonribosomal peptide biosynthetic process"/>
    <property type="evidence" value="ECO:0007669"/>
    <property type="project" value="TreeGrafter"/>
</dbReference>
<keyword evidence="7" id="KW-1185">Reference proteome</keyword>
<comment type="cofactor">
    <cofactor evidence="1">
        <name>pantetheine 4'-phosphate</name>
        <dbReference type="ChEBI" id="CHEBI:47942"/>
    </cofactor>
</comment>
<dbReference type="PROSITE" id="PS50075">
    <property type="entry name" value="CARRIER"/>
    <property type="match status" value="2"/>
</dbReference>
<keyword evidence="3" id="KW-0596">Phosphopantetheine</keyword>
<dbReference type="FunFam" id="1.10.1200.10:FF:000005">
    <property type="entry name" value="Nonribosomal peptide synthetase 1"/>
    <property type="match status" value="2"/>
</dbReference>
<dbReference type="InterPro" id="IPR009081">
    <property type="entry name" value="PP-bd_ACP"/>
</dbReference>
<dbReference type="InterPro" id="IPR020845">
    <property type="entry name" value="AMP-binding_CS"/>
</dbReference>
<dbReference type="Pfam" id="PF00668">
    <property type="entry name" value="Condensation"/>
    <property type="match status" value="1"/>
</dbReference>
<dbReference type="FunFam" id="2.30.38.10:FF:000001">
    <property type="entry name" value="Non-ribosomal peptide synthetase PvdI"/>
    <property type="match status" value="2"/>
</dbReference>
<dbReference type="PANTHER" id="PTHR45527">
    <property type="entry name" value="NONRIBOSOMAL PEPTIDE SYNTHETASE"/>
    <property type="match status" value="1"/>
</dbReference>
<dbReference type="Gene3D" id="2.30.38.10">
    <property type="entry name" value="Luciferase, Domain 3"/>
    <property type="match status" value="2"/>
</dbReference>
<feature type="domain" description="Carrier" evidence="5">
    <location>
        <begin position="506"/>
        <end position="581"/>
    </location>
</feature>
<dbReference type="SUPFAM" id="SSF52777">
    <property type="entry name" value="CoA-dependent acyltransferases"/>
    <property type="match status" value="2"/>
</dbReference>
<dbReference type="Gene3D" id="1.10.1200.10">
    <property type="entry name" value="ACP-like"/>
    <property type="match status" value="1"/>
</dbReference>
<dbReference type="InterPro" id="IPR000873">
    <property type="entry name" value="AMP-dep_synth/lig_dom"/>
</dbReference>
<dbReference type="InterPro" id="IPR020806">
    <property type="entry name" value="PKS_PP-bd"/>
</dbReference>
<dbReference type="CDD" id="cd19531">
    <property type="entry name" value="LCL_NRPS-like"/>
    <property type="match status" value="1"/>
</dbReference>
<dbReference type="FunFam" id="3.30.300.30:FF:000010">
    <property type="entry name" value="Enterobactin synthetase component F"/>
    <property type="match status" value="1"/>
</dbReference>
<dbReference type="InterPro" id="IPR023213">
    <property type="entry name" value="CAT-like_dom_sf"/>
</dbReference>
<dbReference type="Gene3D" id="3.30.300.30">
    <property type="match status" value="2"/>
</dbReference>
<evidence type="ECO:0000256" key="1">
    <source>
        <dbReference type="ARBA" id="ARBA00001957"/>
    </source>
</evidence>
<dbReference type="GO" id="GO:0005829">
    <property type="term" value="C:cytosol"/>
    <property type="evidence" value="ECO:0007669"/>
    <property type="project" value="TreeGrafter"/>
</dbReference>
<dbReference type="GO" id="GO:0009239">
    <property type="term" value="P:enterobactin biosynthetic process"/>
    <property type="evidence" value="ECO:0007669"/>
    <property type="project" value="TreeGrafter"/>
</dbReference>
<dbReference type="InterPro" id="IPR025110">
    <property type="entry name" value="AMP-bd_C"/>
</dbReference>
<sequence>MVDQQAAQRPEAIALVHGKRRVSYGELVAQANQLSHYLHQQGVRPDMPVGVCFNRGCDMIIAMLAILKAGGAFLPLDPDYPAERLNYMLRDSGCQWLLRDSEQAVSFATPPGVTAIDLATLALADYPTDGLGITQHPEQLAYTIYTSGSTGQPKGVNIAHGGLTMHVQTIGQRYGMTPEDVELHFASVSFDGAVERWTVPLAFGSRLVIRDQQLWSAEQTCEALVQEGVTIACFPPSYGGPLLDWIDYRKPALKVRSWTLGGEAFTRDTYERLQQVLNPPRIINGYGPTETVVTPMIWEAYPETKMSSAYAPIGTGVGERRLYVLDNALNLAPIGVAGELYIGGEVGLARGYHERPGLTAERFLPDLYGAAGERMYRTGDVVRWRTDGVMEYLGRSDQQIKIRGFRIELGEIETQLQQWSEVEHVAVVAHDAPGGKRLVGYLQGPVAGQSEESQVLQQMAQGLPDYMVPSRLIWLDKLPLTPAGKIDRNGLAAPQWEAGAQGELTPVEGDREQLLAQVWQELLGVSEVGRESHFFALGGHSLLATRLVAQLKRDHQVELALPQVFDNPLLQQMATHCQQGGASLPLQVVPRQPYMPVSTSQQRLWFMQQLEPQNTAFNMPVGLNFKGLLDVPRLQQALHELAAAHEVFQLQFVQHQGELVQQLSGARLLPITMLEDDESERDIWLKPFDLAQDSLIRVGVKKCAEHHWQVVIVQHHIISDGVSMGLLLSELKRRYLGEAVNRAEFDYLDYCHWQQTWLQSQQAKDSLQWWQQQLQQDIEPLALEPDLGRSNEPAQGALYRFDISPELAQQVGQTAQQFNATEFTLYLTLWQLLLHKYTQQSEIRVGVPVAGRTEAGTESLLGCFINVIVMPAKFDGPMDFAALLTHTTLFSRNALSHQNLPFERLVEVMASKGQQTHHPLYQSVFNLQQVQSSALQDWPNLEVSLLEPKVGQPQLDLSFEVHITEGGEQFGVLAYDKGLFSQDYIAQLSQHLLALLAQVTEQPERNTQQISLLSERQQDDINAINQTHVDWGGFVSVSQQIQQQAMLTPEANALAMGETQLNYREFNLRVNQLAQYLRQRGVNIDSYVAVAMPRCIDLIIAIHAIVRAGGAYVPVDLSLPSERINYILQQAEVELALTLEGVPFSADSHTETVKLDALDLSAMPAVAPEVNWHPQQAMYVIFTSGSTGKPKGVVNHQLALQNRLRWMQQAYPIDGHDVVLQKTPIGFDVSVWELFWPFMVGAQLAVADPEAHREPLQLLQQMQTYQVSHVHFVPSMLHAMVSQVDLAQSTALRRIICSGEALPPELANQIITQLPNVELHNLYGPTEAAIDVSYWPCQQLSSKVPIGLPISNIQLHVLDEYLLPVPAGVPGELYIAGEGLAREYRNRADLTAERFMPNPFSQQGGRMYRTGDKVIRRQNGVLDYLGRLDQQVKLRGLRIELEEIEACLNKVDGVQESAVIVSDSGIGEQLVAYLVTETLTQEQEHAINGQLAQQLPSYMVPALYLRLDDMPLSPNGKRDRKALPQPQWQAVSYRAPESELEVWLANQWQQHLALEQVGLDDNFFALGGHSLLATKILADIRQDLGVDLSLQAFFAAASLQHLADEIAPSWQQNQSQEQAELDEMAALMDELELL</sequence>
<dbReference type="InterPro" id="IPR045851">
    <property type="entry name" value="AMP-bd_C_sf"/>
</dbReference>
<evidence type="ECO:0000256" key="2">
    <source>
        <dbReference type="ARBA" id="ARBA00006432"/>
    </source>
</evidence>
<dbReference type="PANTHER" id="PTHR45527:SF1">
    <property type="entry name" value="FATTY ACID SYNTHASE"/>
    <property type="match status" value="1"/>
</dbReference>
<dbReference type="NCBIfam" id="NF003417">
    <property type="entry name" value="PRK04813.1"/>
    <property type="match status" value="2"/>
</dbReference>
<dbReference type="PROSITE" id="PS00455">
    <property type="entry name" value="AMP_BINDING"/>
    <property type="match status" value="1"/>
</dbReference>
<dbReference type="FunFam" id="3.40.50.12780:FF:000012">
    <property type="entry name" value="Non-ribosomal peptide synthetase"/>
    <property type="match status" value="1"/>
</dbReference>
<organism evidence="6 7">
    <name type="scientific">Motilimonas pumila</name>
    <dbReference type="NCBI Taxonomy" id="2303987"/>
    <lineage>
        <taxon>Bacteria</taxon>
        <taxon>Pseudomonadati</taxon>
        <taxon>Pseudomonadota</taxon>
        <taxon>Gammaproteobacteria</taxon>
        <taxon>Alteromonadales</taxon>
        <taxon>Alteromonadales genera incertae sedis</taxon>
        <taxon>Motilimonas</taxon>
    </lineage>
</organism>
<dbReference type="NCBIfam" id="TIGR01733">
    <property type="entry name" value="AA-adenyl-dom"/>
    <property type="match status" value="2"/>
</dbReference>
<proteinExistence type="inferred from homology"/>
<dbReference type="CDD" id="cd17649">
    <property type="entry name" value="A_NRPS_PvdJ-like"/>
    <property type="match status" value="1"/>
</dbReference>
<dbReference type="Gene3D" id="3.30.559.30">
    <property type="entry name" value="Nonribosomal peptide synthetase, condensation domain"/>
    <property type="match status" value="1"/>
</dbReference>
<accession>A0A418Y9E8</accession>
<protein>
    <submittedName>
        <fullName evidence="6">Amino acid adenylation domain-containing protein</fullName>
    </submittedName>
</protein>
<dbReference type="FunFam" id="3.40.50.980:FF:000002">
    <property type="entry name" value="Enterobactin synthetase component F"/>
    <property type="match status" value="1"/>
</dbReference>
<comment type="caution">
    <text evidence="6">The sequence shown here is derived from an EMBL/GenBank/DDBJ whole genome shotgun (WGS) entry which is preliminary data.</text>
</comment>
<comment type="similarity">
    <text evidence="2">Belongs to the ATP-dependent AMP-binding enzyme family.</text>
</comment>
<dbReference type="Gene3D" id="3.40.50.980">
    <property type="match status" value="4"/>
</dbReference>
<gene>
    <name evidence="6" type="ORF">D1Z90_19930</name>
</gene>
<evidence type="ECO:0000313" key="6">
    <source>
        <dbReference type="EMBL" id="RJG37163.1"/>
    </source>
</evidence>
<dbReference type="SMART" id="SM00823">
    <property type="entry name" value="PKS_PP"/>
    <property type="match status" value="2"/>
</dbReference>
<dbReference type="InterPro" id="IPR036736">
    <property type="entry name" value="ACP-like_sf"/>
</dbReference>
<name>A0A418Y9E8_9GAMM</name>
<dbReference type="FunFam" id="3.40.50.980:FF:000001">
    <property type="entry name" value="Non-ribosomal peptide synthetase"/>
    <property type="match status" value="2"/>
</dbReference>
<dbReference type="GO" id="GO:0009366">
    <property type="term" value="C:enterobactin synthetase complex"/>
    <property type="evidence" value="ECO:0007669"/>
    <property type="project" value="TreeGrafter"/>
</dbReference>
<dbReference type="EMBL" id="QZCH01000054">
    <property type="protein sequence ID" value="RJG37163.1"/>
    <property type="molecule type" value="Genomic_DNA"/>
</dbReference>
<dbReference type="Pfam" id="PF13193">
    <property type="entry name" value="AMP-binding_C"/>
    <property type="match status" value="2"/>
</dbReference>
<dbReference type="InterPro" id="IPR001242">
    <property type="entry name" value="Condensation_dom"/>
</dbReference>
<dbReference type="Pfam" id="PF00550">
    <property type="entry name" value="PP-binding"/>
    <property type="match status" value="2"/>
</dbReference>
<keyword evidence="4" id="KW-0597">Phosphoprotein</keyword>
<dbReference type="GO" id="GO:0031177">
    <property type="term" value="F:phosphopantetheine binding"/>
    <property type="evidence" value="ECO:0007669"/>
    <property type="project" value="InterPro"/>
</dbReference>
<evidence type="ECO:0000256" key="4">
    <source>
        <dbReference type="ARBA" id="ARBA00022553"/>
    </source>
</evidence>
<dbReference type="GO" id="GO:0047527">
    <property type="term" value="F:2,3-dihydroxybenzoate-serine ligase activity"/>
    <property type="evidence" value="ECO:0007669"/>
    <property type="project" value="TreeGrafter"/>
</dbReference>
<evidence type="ECO:0000313" key="7">
    <source>
        <dbReference type="Proteomes" id="UP000283255"/>
    </source>
</evidence>
<dbReference type="CDD" id="cd05930">
    <property type="entry name" value="A_NRPS"/>
    <property type="match status" value="1"/>
</dbReference>
<dbReference type="SUPFAM" id="SSF47336">
    <property type="entry name" value="ACP-like"/>
    <property type="match status" value="2"/>
</dbReference>
<dbReference type="Proteomes" id="UP000283255">
    <property type="component" value="Unassembled WGS sequence"/>
</dbReference>
<evidence type="ECO:0000256" key="3">
    <source>
        <dbReference type="ARBA" id="ARBA00022450"/>
    </source>
</evidence>
<dbReference type="Pfam" id="PF00501">
    <property type="entry name" value="AMP-binding"/>
    <property type="match status" value="2"/>
</dbReference>
<dbReference type="InterPro" id="IPR029058">
    <property type="entry name" value="AB_hydrolase_fold"/>
</dbReference>
<reference evidence="6 7" key="1">
    <citation type="submission" date="2018-09" db="EMBL/GenBank/DDBJ databases">
        <authorList>
            <person name="Wang F."/>
        </authorList>
    </citation>
    <scope>NUCLEOTIDE SEQUENCE [LARGE SCALE GENOMIC DNA]</scope>
    <source>
        <strain evidence="6 7">PLHSC7-2</strain>
    </source>
</reference>
<dbReference type="SUPFAM" id="SSF56801">
    <property type="entry name" value="Acetyl-CoA synthetase-like"/>
    <property type="match status" value="2"/>
</dbReference>
<dbReference type="PROSITE" id="PS00012">
    <property type="entry name" value="PHOSPHOPANTETHEINE"/>
    <property type="match status" value="2"/>
</dbReference>
<evidence type="ECO:0000259" key="5">
    <source>
        <dbReference type="PROSITE" id="PS50075"/>
    </source>
</evidence>
<dbReference type="InterPro" id="IPR006162">
    <property type="entry name" value="Ppantetheine_attach_site"/>
</dbReference>
<reference evidence="6 7" key="2">
    <citation type="submission" date="2019-01" db="EMBL/GenBank/DDBJ databases">
        <title>Motilimonas pumilus sp. nov., isolated from the gut of sea cucumber (Apostichopus japonicus).</title>
        <authorList>
            <person name="Wang F.-Q."/>
            <person name="Ren L.-H."/>
            <person name="Lin Y.-W."/>
            <person name="Sun G.-H."/>
            <person name="Du Z.-J."/>
            <person name="Zhao J.-X."/>
            <person name="Liu X.-J."/>
            <person name="Liu L.-J."/>
        </authorList>
    </citation>
    <scope>NUCLEOTIDE SEQUENCE [LARGE SCALE GENOMIC DNA]</scope>
    <source>
        <strain evidence="6 7">PLHSC7-2</strain>
    </source>
</reference>